<dbReference type="InterPro" id="IPR014729">
    <property type="entry name" value="Rossmann-like_a/b/a_fold"/>
</dbReference>
<evidence type="ECO:0000256" key="1">
    <source>
        <dbReference type="ARBA" id="ARBA00008791"/>
    </source>
</evidence>
<comment type="caution">
    <text evidence="3">The sequence shown here is derived from an EMBL/GenBank/DDBJ whole genome shotgun (WGS) entry which is preliminary data.</text>
</comment>
<dbReference type="PANTHER" id="PTHR46268:SF6">
    <property type="entry name" value="UNIVERSAL STRESS PROTEIN UP12"/>
    <property type="match status" value="1"/>
</dbReference>
<dbReference type="SUPFAM" id="SSF52402">
    <property type="entry name" value="Adenine nucleotide alpha hydrolases-like"/>
    <property type="match status" value="2"/>
</dbReference>
<dbReference type="InterPro" id="IPR006016">
    <property type="entry name" value="UspA"/>
</dbReference>
<evidence type="ECO:0000259" key="2">
    <source>
        <dbReference type="Pfam" id="PF00582"/>
    </source>
</evidence>
<name>A0A101JDF1_9ACTN</name>
<proteinExistence type="inferred from homology"/>
<dbReference type="Gene3D" id="3.40.50.620">
    <property type="entry name" value="HUPs"/>
    <property type="match status" value="2"/>
</dbReference>
<dbReference type="Pfam" id="PF00582">
    <property type="entry name" value="Usp"/>
    <property type="match status" value="2"/>
</dbReference>
<feature type="domain" description="UspA" evidence="2">
    <location>
        <begin position="156"/>
        <end position="288"/>
    </location>
</feature>
<feature type="domain" description="UspA" evidence="2">
    <location>
        <begin position="9"/>
        <end position="144"/>
    </location>
</feature>
<protein>
    <submittedName>
        <fullName evidence="3">Universal stress protein</fullName>
    </submittedName>
</protein>
<dbReference type="PRINTS" id="PR01438">
    <property type="entry name" value="UNVRSLSTRESS"/>
</dbReference>
<dbReference type="AlphaFoldDB" id="A0A101JDF1"/>
<evidence type="ECO:0000313" key="4">
    <source>
        <dbReference type="Proteomes" id="UP000053923"/>
    </source>
</evidence>
<dbReference type="RefSeq" id="WP_062710588.1">
    <property type="nucleotide sequence ID" value="NZ_LLZG01000374.1"/>
</dbReference>
<dbReference type="InterPro" id="IPR006015">
    <property type="entry name" value="Universal_stress_UspA"/>
</dbReference>
<sequence length="290" mass="30240">MTDHGRTGTVLVGLDDTPHSWLAADWAAAEAQLRGGMLRVVHAVHGITEAELELVSQDADQLVLDAAAGVLDDARARLVSAHPGLRVETALARDHPAEALLTAAENADMIVVGTRGRGGFAGLLLGSVSLKVAAHATCPVVVVRGHTERKAADGGIVVGVRDEGDEASVRFALAEADLLESPVRLIHSWTPLMHAGLMVPQVSELEQERQVHERVLNHAARPVAEYPHVHADTELVVGSPAAVLVEASAGAGLLVLPRHPPAGRVGLRLGTVVHAVLHHASCPVAVVPVG</sequence>
<keyword evidence="4" id="KW-1185">Reference proteome</keyword>
<dbReference type="PANTHER" id="PTHR46268">
    <property type="entry name" value="STRESS RESPONSE PROTEIN NHAX"/>
    <property type="match status" value="1"/>
</dbReference>
<evidence type="ECO:0000313" key="3">
    <source>
        <dbReference type="EMBL" id="KUL24779.1"/>
    </source>
</evidence>
<accession>A0A101JDF1</accession>
<dbReference type="EMBL" id="LLZG01000374">
    <property type="protein sequence ID" value="KUL24779.1"/>
    <property type="molecule type" value="Genomic_DNA"/>
</dbReference>
<dbReference type="Proteomes" id="UP000053923">
    <property type="component" value="Unassembled WGS sequence"/>
</dbReference>
<reference evidence="4" key="1">
    <citation type="submission" date="2015-10" db="EMBL/GenBank/DDBJ databases">
        <authorList>
            <person name="Ju K.-S."/>
            <person name="Doroghazi J.R."/>
            <person name="Metcalf W.W."/>
        </authorList>
    </citation>
    <scope>NUCLEOTIDE SEQUENCE [LARGE SCALE GENOMIC DNA]</scope>
    <source>
        <strain evidence="4">NRRL 3151</strain>
    </source>
</reference>
<organism evidence="3 4">
    <name type="scientific">Streptomyces regalis</name>
    <dbReference type="NCBI Taxonomy" id="68262"/>
    <lineage>
        <taxon>Bacteria</taxon>
        <taxon>Bacillati</taxon>
        <taxon>Actinomycetota</taxon>
        <taxon>Actinomycetes</taxon>
        <taxon>Kitasatosporales</taxon>
        <taxon>Streptomycetaceae</taxon>
        <taxon>Streptomyces</taxon>
    </lineage>
</organism>
<comment type="similarity">
    <text evidence="1">Belongs to the universal stress protein A family.</text>
</comment>
<gene>
    <name evidence="3" type="ORF">ADL12_36170</name>
</gene>